<dbReference type="AlphaFoldDB" id="A0A1S3H4S6"/>
<dbReference type="Gene3D" id="3.30.160.60">
    <property type="entry name" value="Classic Zinc Finger"/>
    <property type="match status" value="6"/>
</dbReference>
<feature type="domain" description="C2H2-type" evidence="12">
    <location>
        <begin position="190"/>
        <end position="213"/>
    </location>
</feature>
<feature type="region of interest" description="Disordered" evidence="11">
    <location>
        <begin position="547"/>
        <end position="568"/>
    </location>
</feature>
<feature type="domain" description="C2H2-type" evidence="12">
    <location>
        <begin position="33"/>
        <end position="60"/>
    </location>
</feature>
<accession>A0A1S3H4S6</accession>
<keyword evidence="8" id="KW-0804">Transcription</keyword>
<dbReference type="InterPro" id="IPR036236">
    <property type="entry name" value="Znf_C2H2_sf"/>
</dbReference>
<keyword evidence="2" id="KW-0479">Metal-binding</keyword>
<dbReference type="PROSITE" id="PS50157">
    <property type="entry name" value="ZINC_FINGER_C2H2_2"/>
    <property type="match status" value="10"/>
</dbReference>
<feature type="domain" description="C2H2-type" evidence="12">
    <location>
        <begin position="89"/>
        <end position="107"/>
    </location>
</feature>
<dbReference type="PANTHER" id="PTHR24379:SF127">
    <property type="entry name" value="BLOODY FINGERS-RELATED"/>
    <property type="match status" value="1"/>
</dbReference>
<evidence type="ECO:0000256" key="11">
    <source>
        <dbReference type="SAM" id="MobiDB-lite"/>
    </source>
</evidence>
<gene>
    <name evidence="14" type="primary">LOC106152048</name>
</gene>
<evidence type="ECO:0000256" key="6">
    <source>
        <dbReference type="ARBA" id="ARBA00023015"/>
    </source>
</evidence>
<dbReference type="InParanoid" id="A0A1S3H4S6"/>
<feature type="domain" description="C2H2-type" evidence="12">
    <location>
        <begin position="220"/>
        <end position="247"/>
    </location>
</feature>
<feature type="domain" description="C2H2-type" evidence="12">
    <location>
        <begin position="62"/>
        <end position="89"/>
    </location>
</feature>
<feature type="domain" description="C2H2-type" evidence="12">
    <location>
        <begin position="134"/>
        <end position="161"/>
    </location>
</feature>
<name>A0A1S3H4S6_LINAN</name>
<dbReference type="GO" id="GO:0005634">
    <property type="term" value="C:nucleus"/>
    <property type="evidence" value="ECO:0007669"/>
    <property type="project" value="UniProtKB-SubCell"/>
</dbReference>
<evidence type="ECO:0000256" key="9">
    <source>
        <dbReference type="ARBA" id="ARBA00023242"/>
    </source>
</evidence>
<proteinExistence type="predicted"/>
<feature type="domain" description="C2H2-type" evidence="12">
    <location>
        <begin position="248"/>
        <end position="275"/>
    </location>
</feature>
<protein>
    <submittedName>
        <fullName evidence="14">Gastrula zinc finger protein XlCGF57.1-like</fullName>
    </submittedName>
</protein>
<evidence type="ECO:0000256" key="2">
    <source>
        <dbReference type="ARBA" id="ARBA00022723"/>
    </source>
</evidence>
<keyword evidence="6" id="KW-0805">Transcription regulation</keyword>
<keyword evidence="4 10" id="KW-0863">Zinc-finger</keyword>
<evidence type="ECO:0000256" key="5">
    <source>
        <dbReference type="ARBA" id="ARBA00022833"/>
    </source>
</evidence>
<dbReference type="GO" id="GO:0008270">
    <property type="term" value="F:zinc ion binding"/>
    <property type="evidence" value="ECO:0007669"/>
    <property type="project" value="UniProtKB-KW"/>
</dbReference>
<evidence type="ECO:0000256" key="4">
    <source>
        <dbReference type="ARBA" id="ARBA00022771"/>
    </source>
</evidence>
<keyword evidence="13" id="KW-1185">Reference proteome</keyword>
<reference evidence="14" key="1">
    <citation type="submission" date="2025-08" db="UniProtKB">
        <authorList>
            <consortium name="RefSeq"/>
        </authorList>
    </citation>
    <scope>IDENTIFICATION</scope>
    <source>
        <tissue evidence="14">Gonads</tissue>
    </source>
</reference>
<evidence type="ECO:0000256" key="10">
    <source>
        <dbReference type="PROSITE-ProRule" id="PRU00042"/>
    </source>
</evidence>
<dbReference type="SUPFAM" id="SSF57667">
    <property type="entry name" value="beta-beta-alpha zinc fingers"/>
    <property type="match status" value="5"/>
</dbReference>
<feature type="domain" description="C2H2-type" evidence="12">
    <location>
        <begin position="161"/>
        <end position="189"/>
    </location>
</feature>
<dbReference type="SMART" id="SM00355">
    <property type="entry name" value="ZnF_C2H2"/>
    <property type="match status" value="10"/>
</dbReference>
<evidence type="ECO:0000256" key="3">
    <source>
        <dbReference type="ARBA" id="ARBA00022737"/>
    </source>
</evidence>
<dbReference type="Proteomes" id="UP000085678">
    <property type="component" value="Unplaced"/>
</dbReference>
<dbReference type="PROSITE" id="PS00028">
    <property type="entry name" value="ZINC_FINGER_C2H2_1"/>
    <property type="match status" value="7"/>
</dbReference>
<keyword evidence="9" id="KW-0539">Nucleus</keyword>
<dbReference type="InterPro" id="IPR013087">
    <property type="entry name" value="Znf_C2H2_type"/>
</dbReference>
<dbReference type="GO" id="GO:0000977">
    <property type="term" value="F:RNA polymerase II transcription regulatory region sequence-specific DNA binding"/>
    <property type="evidence" value="ECO:0007669"/>
    <property type="project" value="TreeGrafter"/>
</dbReference>
<keyword evidence="7" id="KW-0238">DNA-binding</keyword>
<dbReference type="GeneID" id="106152048"/>
<feature type="domain" description="C2H2-type" evidence="12">
    <location>
        <begin position="304"/>
        <end position="332"/>
    </location>
</feature>
<evidence type="ECO:0000256" key="1">
    <source>
        <dbReference type="ARBA" id="ARBA00004123"/>
    </source>
</evidence>
<evidence type="ECO:0000256" key="8">
    <source>
        <dbReference type="ARBA" id="ARBA00023163"/>
    </source>
</evidence>
<comment type="subcellular location">
    <subcellularLocation>
        <location evidence="1">Nucleus</location>
    </subcellularLocation>
</comment>
<evidence type="ECO:0000259" key="12">
    <source>
        <dbReference type="PROSITE" id="PS50157"/>
    </source>
</evidence>
<evidence type="ECO:0000313" key="13">
    <source>
        <dbReference type="Proteomes" id="UP000085678"/>
    </source>
</evidence>
<evidence type="ECO:0000313" key="14">
    <source>
        <dbReference type="RefSeq" id="XP_013380972.1"/>
    </source>
</evidence>
<dbReference type="PANTHER" id="PTHR24379">
    <property type="entry name" value="KRAB AND ZINC FINGER DOMAIN-CONTAINING"/>
    <property type="match status" value="1"/>
</dbReference>
<dbReference type="FunFam" id="3.30.160.60:FF:000646">
    <property type="entry name" value="Myeloid zinc finger 1"/>
    <property type="match status" value="1"/>
</dbReference>
<sequence>MATVAMEVQGALGEEFTDAILFRDHKVKHRHPHECAKCGKGFARKFSHLEHEKTCTGKEGAVNCTVCNRTLSDPRYLDRHMQTHEEPNYECEFCGKSFYRKDYLNNHTCRRPDGSVVRMKYSVRKGVAEMEDKYVCYLCGKTYISKSNLNKHLKTHGDKHFSCDVCHKKFHIRHQMLEHKNAVHTKERKFQCNECGKLLKTRLTLYAHKKQFHGAITKVFACQTCGKIFRQKGNLMKHMLMHDPKKHFNCNYCQASFKYPEQLYRHTLEHTQGKKHACDHCTKKFVLPHELKKHVLEFHSGMMYVCSLCSEMCRYRHTLRRHIQRKHPGNVGMLQDPNFLHTLLKKVDQPDEPRIQSSTISAGRAGGSVVEKPPQHILVQIQDPNQQTRLVEVQGGQNIEDGTSQVIFGELGEGPTGRTIIQMPDGRQIELTDNTEVIHIQQGGEQGAGDAIPTTAAATTGDQLVMENLSSDVVEALQTAQALQSLSSSIDGATSKSINLADLASQIAASQILATGTTGNQMISTTAPSDEGTAAGDQGQYLLVPLDYEQEQHAEQGPVPPVGEQTDL</sequence>
<dbReference type="KEGG" id="lak:106152048"/>
<feature type="domain" description="C2H2-type" evidence="12">
    <location>
        <begin position="276"/>
        <end position="304"/>
    </location>
</feature>
<evidence type="ECO:0000256" key="7">
    <source>
        <dbReference type="ARBA" id="ARBA00023125"/>
    </source>
</evidence>
<dbReference type="RefSeq" id="XP_013380972.1">
    <property type="nucleotide sequence ID" value="XM_013525518.2"/>
</dbReference>
<keyword evidence="5" id="KW-0862">Zinc</keyword>
<keyword evidence="3" id="KW-0677">Repeat</keyword>
<organism evidence="13 14">
    <name type="scientific">Lingula anatina</name>
    <name type="common">Brachiopod</name>
    <name type="synonym">Lingula unguis</name>
    <dbReference type="NCBI Taxonomy" id="7574"/>
    <lineage>
        <taxon>Eukaryota</taxon>
        <taxon>Metazoa</taxon>
        <taxon>Spiralia</taxon>
        <taxon>Lophotrochozoa</taxon>
        <taxon>Brachiopoda</taxon>
        <taxon>Linguliformea</taxon>
        <taxon>Lingulata</taxon>
        <taxon>Lingulida</taxon>
        <taxon>Linguloidea</taxon>
        <taxon>Lingulidae</taxon>
        <taxon>Lingula</taxon>
    </lineage>
</organism>
<dbReference type="Pfam" id="PF00096">
    <property type="entry name" value="zf-C2H2"/>
    <property type="match status" value="5"/>
</dbReference>
<dbReference type="GO" id="GO:0000981">
    <property type="term" value="F:DNA-binding transcription factor activity, RNA polymerase II-specific"/>
    <property type="evidence" value="ECO:0007669"/>
    <property type="project" value="TreeGrafter"/>
</dbReference>
<dbReference type="OrthoDB" id="6226898at2759"/>